<evidence type="ECO:0000259" key="3">
    <source>
        <dbReference type="Pfam" id="PF18962"/>
    </source>
</evidence>
<evidence type="ECO:0000313" key="4">
    <source>
        <dbReference type="EMBL" id="PQJ79806.1"/>
    </source>
</evidence>
<protein>
    <recommendedName>
        <fullName evidence="3">Secretion system C-terminal sorting domain-containing protein</fullName>
    </recommendedName>
</protein>
<dbReference type="NCBIfam" id="TIGR04183">
    <property type="entry name" value="Por_Secre_tail"/>
    <property type="match status" value="1"/>
</dbReference>
<dbReference type="Proteomes" id="UP000238882">
    <property type="component" value="Unassembled WGS sequence"/>
</dbReference>
<accession>A0A2S7WQT6</accession>
<reference evidence="4 5" key="1">
    <citation type="submission" date="2016-12" db="EMBL/GenBank/DDBJ databases">
        <title>Trade-off between light-utilization and light-protection in marine flavobacteria.</title>
        <authorList>
            <person name="Kumagai Y."/>
            <person name="Yoshizawa S."/>
            <person name="Kogure K."/>
            <person name="Iwasaki W."/>
        </authorList>
    </citation>
    <scope>NUCLEOTIDE SEQUENCE [LARGE SCALE GENOMIC DNA]</scope>
    <source>
        <strain evidence="4 5">NBRC 108759</strain>
    </source>
</reference>
<evidence type="ECO:0000256" key="2">
    <source>
        <dbReference type="SAM" id="SignalP"/>
    </source>
</evidence>
<sequence>MLKKITLKMTFAFLLTSAFCHSQTTISATSSGFTRENSTVDGASNGSYTFQNLPMKRPSFAGTGTDGRKNYFNFDYNSISDKSIVNASFRITFSSISNAGNDGGFTLVLKAYVEDINSLPLDPNADPYNFIGYTEYSIEEKVYNGGGDYPTAGTVVNFDIEQFLKDRLSESKTKVLFEISIKAKVTDNTFFGNIASSLKSTTSQRPVIVATVGNGFISASGNWSTASNWSTGSVPTSAEDVVINSGNVATLDVSSATVDDLFVEGTFNVSAGNQLTVDGNLTQSGTLSLQSDASSSSAMIVNGTSTGNVTYNRHLTAVAGDANGWHLLASPVAGQTFNNAYATANDLATSTTNATLRGLGVSYNDGAASGSKWSYLSTTDSNAGTFSSGNGYSMKKSSTGTVAFTGTINTDNVNGIAVSTAGNGFNLLGNPYTSFMSSQTFFTNNSDTTGEIWTYASGSGYTARAAVQNFVVAPGQGFFIDVTSGTAVNFSESNQALTGDLFQKTNSAEVKLTISDGTNSRYAQILYFDNNVSVDHDKGYEARLFSGVSHSFAVYSHLLGEDIGEKYQVQSLPNSNHETMVIPIGIIADSGKEITFKLEALNLPKNLKVYLEDRENNIFTRLDEANMDYKITLNNALNSTGRFYLHSKSSSVLNTENLTLSNVGIYPINENMLRITGINNSSRVSVNLYSILGKKVFDTSFTSNGVSEVSLPDLNAGIYIVQLSTDQGKINKKIVLE</sequence>
<feature type="signal peptide" evidence="2">
    <location>
        <begin position="1"/>
        <end position="22"/>
    </location>
</feature>
<dbReference type="Pfam" id="PF18962">
    <property type="entry name" value="Por_Secre_tail"/>
    <property type="match status" value="1"/>
</dbReference>
<dbReference type="RefSeq" id="WP_105016401.1">
    <property type="nucleotide sequence ID" value="NZ_MSCN01000001.1"/>
</dbReference>
<dbReference type="AlphaFoldDB" id="A0A2S7WQT6"/>
<organism evidence="4 5">
    <name type="scientific">Polaribacter porphyrae</name>
    <dbReference type="NCBI Taxonomy" id="1137780"/>
    <lineage>
        <taxon>Bacteria</taxon>
        <taxon>Pseudomonadati</taxon>
        <taxon>Bacteroidota</taxon>
        <taxon>Flavobacteriia</taxon>
        <taxon>Flavobacteriales</taxon>
        <taxon>Flavobacteriaceae</taxon>
    </lineage>
</organism>
<keyword evidence="5" id="KW-1185">Reference proteome</keyword>
<dbReference type="OrthoDB" id="1195338at2"/>
<dbReference type="InterPro" id="IPR026444">
    <property type="entry name" value="Secre_tail"/>
</dbReference>
<name>A0A2S7WQT6_9FLAO</name>
<evidence type="ECO:0000313" key="5">
    <source>
        <dbReference type="Proteomes" id="UP000238882"/>
    </source>
</evidence>
<feature type="domain" description="Secretion system C-terminal sorting" evidence="3">
    <location>
        <begin position="670"/>
        <end position="735"/>
    </location>
</feature>
<gene>
    <name evidence="4" type="ORF">BTO18_11750</name>
</gene>
<comment type="caution">
    <text evidence="4">The sequence shown here is derived from an EMBL/GenBank/DDBJ whole genome shotgun (WGS) entry which is preliminary data.</text>
</comment>
<evidence type="ECO:0000256" key="1">
    <source>
        <dbReference type="ARBA" id="ARBA00022729"/>
    </source>
</evidence>
<proteinExistence type="predicted"/>
<keyword evidence="1 2" id="KW-0732">Signal</keyword>
<feature type="chain" id="PRO_5015560404" description="Secretion system C-terminal sorting domain-containing protein" evidence="2">
    <location>
        <begin position="23"/>
        <end position="737"/>
    </location>
</feature>
<dbReference type="EMBL" id="MSCN01000001">
    <property type="protein sequence ID" value="PQJ79806.1"/>
    <property type="molecule type" value="Genomic_DNA"/>
</dbReference>